<evidence type="ECO:0000256" key="4">
    <source>
        <dbReference type="PIRSR" id="PIRSR601765-1"/>
    </source>
</evidence>
<evidence type="ECO:0000256" key="1">
    <source>
        <dbReference type="ARBA" id="ARBA00006217"/>
    </source>
</evidence>
<dbReference type="OrthoDB" id="10248475at2759"/>
<protein>
    <recommendedName>
        <fullName evidence="5">Carbonic anhydrase</fullName>
        <ecNumber evidence="5">4.2.1.1</ecNumber>
    </recommendedName>
    <alternativeName>
        <fullName evidence="5">Carbonate dehydratase</fullName>
    </alternativeName>
</protein>
<dbReference type="PANTHER" id="PTHR43175">
    <property type="entry name" value="CARBONIC ANHYDRASE"/>
    <property type="match status" value="1"/>
</dbReference>
<accession>A0A8A1MLX0</accession>
<evidence type="ECO:0000256" key="5">
    <source>
        <dbReference type="RuleBase" id="RU003956"/>
    </source>
</evidence>
<feature type="binding site" evidence="4">
    <location>
        <position position="93"/>
    </location>
    <ligand>
        <name>Zn(2+)</name>
        <dbReference type="ChEBI" id="CHEBI:29105"/>
    </ligand>
</feature>
<keyword evidence="3 4" id="KW-0862">Zinc</keyword>
<dbReference type="Gene3D" id="3.40.1050.10">
    <property type="entry name" value="Carbonic anhydrase"/>
    <property type="match status" value="1"/>
</dbReference>
<dbReference type="Proteomes" id="UP000663671">
    <property type="component" value="Chromosome 6"/>
</dbReference>
<keyword evidence="5" id="KW-0456">Lyase</keyword>
<evidence type="ECO:0000313" key="6">
    <source>
        <dbReference type="EMBL" id="QSS66839.1"/>
    </source>
</evidence>
<dbReference type="InterPro" id="IPR036874">
    <property type="entry name" value="Carbonic_anhydrase_sf"/>
</dbReference>
<dbReference type="CDD" id="cd03379">
    <property type="entry name" value="beta_CA_cladeD"/>
    <property type="match status" value="1"/>
</dbReference>
<feature type="binding site" evidence="4">
    <location>
        <position position="40"/>
    </location>
    <ligand>
        <name>Zn(2+)</name>
        <dbReference type="ChEBI" id="CHEBI:29105"/>
    </ligand>
</feature>
<dbReference type="PANTHER" id="PTHR43175:SF3">
    <property type="entry name" value="CARBON DISULFIDE HYDROLASE"/>
    <property type="match status" value="1"/>
</dbReference>
<dbReference type="Pfam" id="PF00484">
    <property type="entry name" value="Pro_CA"/>
    <property type="match status" value="1"/>
</dbReference>
<feature type="binding site" evidence="4">
    <location>
        <position position="90"/>
    </location>
    <ligand>
        <name>Zn(2+)</name>
        <dbReference type="ChEBI" id="CHEBI:29105"/>
    </ligand>
</feature>
<comment type="similarity">
    <text evidence="1 5">Belongs to the beta-class carbonic anhydrase family.</text>
</comment>
<evidence type="ECO:0000256" key="3">
    <source>
        <dbReference type="ARBA" id="ARBA00022833"/>
    </source>
</evidence>
<dbReference type="InterPro" id="IPR001765">
    <property type="entry name" value="Carbonic_anhydrase"/>
</dbReference>
<dbReference type="GO" id="GO:0004089">
    <property type="term" value="F:carbonate dehydratase activity"/>
    <property type="evidence" value="ECO:0007669"/>
    <property type="project" value="UniProtKB-UniRule"/>
</dbReference>
<keyword evidence="2 4" id="KW-0479">Metal-binding</keyword>
<dbReference type="SMART" id="SM00947">
    <property type="entry name" value="Pro_CA"/>
    <property type="match status" value="1"/>
</dbReference>
<comment type="function">
    <text evidence="5">Reversible hydration of carbon dioxide.</text>
</comment>
<dbReference type="AlphaFoldDB" id="A0A8A1MLX0"/>
<proteinExistence type="inferred from homology"/>
<dbReference type="VEuPathDB" id="FungiDB:I7I51_03051"/>
<gene>
    <name evidence="6" type="ORF">I7I51_03051</name>
</gene>
<reference evidence="6" key="1">
    <citation type="submission" date="2021-01" db="EMBL/GenBank/DDBJ databases">
        <title>Chromosome-level genome assembly of a human fungal pathogen reveals clustering of transcriptionally co-regulated genes.</title>
        <authorList>
            <person name="Voorhies M."/>
            <person name="Cohen S."/>
            <person name="Shea T.P."/>
            <person name="Petrus S."/>
            <person name="Munoz J.F."/>
            <person name="Poplawski S."/>
            <person name="Goldman W.E."/>
            <person name="Michael T."/>
            <person name="Cuomo C.A."/>
            <person name="Sil A."/>
            <person name="Beyhan S."/>
        </authorList>
    </citation>
    <scope>NUCLEOTIDE SEQUENCE</scope>
    <source>
        <strain evidence="6">WU24</strain>
    </source>
</reference>
<feature type="binding site" evidence="4">
    <location>
        <position position="38"/>
    </location>
    <ligand>
        <name>Zn(2+)</name>
        <dbReference type="ChEBI" id="CHEBI:29105"/>
    </ligand>
</feature>
<evidence type="ECO:0000313" key="7">
    <source>
        <dbReference type="Proteomes" id="UP000663671"/>
    </source>
</evidence>
<dbReference type="GO" id="GO:0008270">
    <property type="term" value="F:zinc ion binding"/>
    <property type="evidence" value="ECO:0007669"/>
    <property type="project" value="UniProtKB-UniRule"/>
</dbReference>
<comment type="cofactor">
    <cofactor evidence="4">
        <name>Zn(2+)</name>
        <dbReference type="ChEBI" id="CHEBI:29105"/>
    </cofactor>
    <text evidence="4">Binds 1 zinc ion per subunit.</text>
</comment>
<dbReference type="SUPFAM" id="SSF53056">
    <property type="entry name" value="beta-carbonic anhydrase, cab"/>
    <property type="match status" value="1"/>
</dbReference>
<name>A0A8A1MLX0_AJECA</name>
<sequence length="194" mass="20796">MATPIQQNLHDQNTQYANTFDQGHLALPPAKKYLVLTCMDARIDPAAAFGISLGDAHVIRNAGADASDALRSIVISQQLLGTREILLVKHTGCGMLTFTNEQAHGLAEENLVGDVAAVAAAAAAADGDQSTVDIGLKVRQALRSELADFRPFPQLEESVKGDVKWLNEHVLVTSGIPISGWVYEVETGKVRRVV</sequence>
<evidence type="ECO:0000256" key="2">
    <source>
        <dbReference type="ARBA" id="ARBA00022723"/>
    </source>
</evidence>
<dbReference type="EMBL" id="CP069116">
    <property type="protein sequence ID" value="QSS66839.1"/>
    <property type="molecule type" value="Genomic_DNA"/>
</dbReference>
<comment type="catalytic activity">
    <reaction evidence="5">
        <text>hydrogencarbonate + H(+) = CO2 + H2O</text>
        <dbReference type="Rhea" id="RHEA:10748"/>
        <dbReference type="ChEBI" id="CHEBI:15377"/>
        <dbReference type="ChEBI" id="CHEBI:15378"/>
        <dbReference type="ChEBI" id="CHEBI:16526"/>
        <dbReference type="ChEBI" id="CHEBI:17544"/>
        <dbReference type="EC" id="4.2.1.1"/>
    </reaction>
</comment>
<organism evidence="6 7">
    <name type="scientific">Ajellomyces capsulatus</name>
    <name type="common">Darling's disease fungus</name>
    <name type="synonym">Histoplasma capsulatum</name>
    <dbReference type="NCBI Taxonomy" id="5037"/>
    <lineage>
        <taxon>Eukaryota</taxon>
        <taxon>Fungi</taxon>
        <taxon>Dikarya</taxon>
        <taxon>Ascomycota</taxon>
        <taxon>Pezizomycotina</taxon>
        <taxon>Eurotiomycetes</taxon>
        <taxon>Eurotiomycetidae</taxon>
        <taxon>Onygenales</taxon>
        <taxon>Ajellomycetaceae</taxon>
        <taxon>Histoplasma</taxon>
    </lineage>
</organism>
<dbReference type="EC" id="4.2.1.1" evidence="5"/>